<dbReference type="STRING" id="40148.A0A0E0AJQ9"/>
<keyword evidence="7" id="KW-0804">Transcription</keyword>
<evidence type="ECO:0000256" key="9">
    <source>
        <dbReference type="ARBA" id="ARBA00068507"/>
    </source>
</evidence>
<dbReference type="InterPro" id="IPR009829">
    <property type="entry name" value="SKA1"/>
</dbReference>
<dbReference type="InterPro" id="IPR001005">
    <property type="entry name" value="SANT/Myb"/>
</dbReference>
<feature type="compositionally biased region" description="Low complexity" evidence="11">
    <location>
        <begin position="349"/>
        <end position="359"/>
    </location>
</feature>
<dbReference type="SUPFAM" id="SSF53067">
    <property type="entry name" value="Actin-like ATPase domain"/>
    <property type="match status" value="1"/>
</dbReference>
<dbReference type="GO" id="GO:0000940">
    <property type="term" value="C:outer kinetochore"/>
    <property type="evidence" value="ECO:0007669"/>
    <property type="project" value="TreeGrafter"/>
</dbReference>
<dbReference type="Gene3D" id="1.10.10.60">
    <property type="entry name" value="Homeodomain-like"/>
    <property type="match status" value="1"/>
</dbReference>
<reference evidence="14" key="2">
    <citation type="submission" date="2018-05" db="EMBL/GenBank/DDBJ databases">
        <title>OgluRS3 (Oryza glumaepatula Reference Sequence Version 3).</title>
        <authorList>
            <person name="Zhang J."/>
            <person name="Kudrna D."/>
            <person name="Lee S."/>
            <person name="Talag J."/>
            <person name="Welchert J."/>
            <person name="Wing R.A."/>
        </authorList>
    </citation>
    <scope>NUCLEOTIDE SEQUENCE [LARGE SCALE GENOMIC DNA]</scope>
</reference>
<dbReference type="CDD" id="cd00167">
    <property type="entry name" value="SANT"/>
    <property type="match status" value="1"/>
</dbReference>
<evidence type="ECO:0000256" key="11">
    <source>
        <dbReference type="SAM" id="MobiDB-lite"/>
    </source>
</evidence>
<evidence type="ECO:0000256" key="5">
    <source>
        <dbReference type="ARBA" id="ARBA00023054"/>
    </source>
</evidence>
<dbReference type="GO" id="GO:0051301">
    <property type="term" value="P:cell division"/>
    <property type="evidence" value="ECO:0007669"/>
    <property type="project" value="InterPro"/>
</dbReference>
<dbReference type="GO" id="GO:0005634">
    <property type="term" value="C:nucleus"/>
    <property type="evidence" value="ECO:0007669"/>
    <property type="project" value="UniProtKB-SubCell"/>
</dbReference>
<dbReference type="Gene3D" id="1.10.10.1890">
    <property type="entry name" value="Ska1 microtubule binding domain-like"/>
    <property type="match status" value="1"/>
</dbReference>
<keyword evidence="6" id="KW-0238">DNA-binding</keyword>
<dbReference type="Pfam" id="PF07160">
    <property type="entry name" value="SKA1"/>
    <property type="match status" value="1"/>
</dbReference>
<dbReference type="PANTHER" id="PTHR28573">
    <property type="entry name" value="SPINDLE AND KINETOCHORE-ASSOCIATED PROTEIN 1"/>
    <property type="match status" value="1"/>
</dbReference>
<evidence type="ECO:0000256" key="8">
    <source>
        <dbReference type="ARBA" id="ARBA00023242"/>
    </source>
</evidence>
<accession>A0A0E0AJQ9</accession>
<comment type="similarity">
    <text evidence="2">Belongs to the SKA1 family.</text>
</comment>
<dbReference type="GO" id="GO:0072686">
    <property type="term" value="C:mitotic spindle"/>
    <property type="evidence" value="ECO:0007669"/>
    <property type="project" value="TreeGrafter"/>
</dbReference>
<keyword evidence="5" id="KW-0175">Coiled coil</keyword>
<keyword evidence="15" id="KW-1185">Reference proteome</keyword>
<evidence type="ECO:0000259" key="13">
    <source>
        <dbReference type="PROSITE" id="PS51294"/>
    </source>
</evidence>
<dbReference type="eggNOG" id="KOG4832">
    <property type="taxonomic scope" value="Eukaryota"/>
</dbReference>
<dbReference type="GO" id="GO:0003677">
    <property type="term" value="F:DNA binding"/>
    <property type="evidence" value="ECO:0007669"/>
    <property type="project" value="UniProtKB-KW"/>
</dbReference>
<protein>
    <recommendedName>
        <fullName evidence="9">SKA complex subunit 1 homolog</fullName>
    </recommendedName>
    <alternativeName>
        <fullName evidence="10">Spindle and kinetochore-associated protein 1 homolog</fullName>
    </alternativeName>
</protein>
<keyword evidence="3" id="KW-0677">Repeat</keyword>
<dbReference type="AlphaFoldDB" id="A0A0E0AJQ9"/>
<dbReference type="SUPFAM" id="SSF46689">
    <property type="entry name" value="Homeodomain-like"/>
    <property type="match status" value="1"/>
</dbReference>
<feature type="domain" description="HTH myb-type" evidence="13">
    <location>
        <begin position="374"/>
        <end position="427"/>
    </location>
</feature>
<reference evidence="14" key="1">
    <citation type="submission" date="2015-04" db="UniProtKB">
        <authorList>
            <consortium name="EnsemblPlants"/>
        </authorList>
    </citation>
    <scope>IDENTIFICATION</scope>
</reference>
<dbReference type="GO" id="GO:0007059">
    <property type="term" value="P:chromosome segregation"/>
    <property type="evidence" value="ECO:0007669"/>
    <property type="project" value="InterPro"/>
</dbReference>
<dbReference type="eggNOG" id="KOG0048">
    <property type="taxonomic scope" value="Eukaryota"/>
</dbReference>
<dbReference type="EnsemblPlants" id="OGLUM07G13540.1">
    <property type="protein sequence ID" value="OGLUM07G13540.1"/>
    <property type="gene ID" value="OGLUM07G13540"/>
</dbReference>
<dbReference type="SMART" id="SM00717">
    <property type="entry name" value="SANT"/>
    <property type="match status" value="2"/>
</dbReference>
<evidence type="ECO:0000256" key="6">
    <source>
        <dbReference type="ARBA" id="ARBA00023125"/>
    </source>
</evidence>
<evidence type="ECO:0000256" key="1">
    <source>
        <dbReference type="ARBA" id="ARBA00004123"/>
    </source>
</evidence>
<sequence length="513" mass="58585">MSRLILRCYIMGRREYLLLEQLIKQANHRNRSLKFKYPTLHFASPPKFPIPPRRRRRRAIPGPPLPMDAGDASRLGESLDAVSAAFQSRVMELQELVLARNMYPATAIPDLAAVDVSLTAMEAQLQAVRRRLQEEREAFPKAKKLVQQSLKQQRRLQLMLANMPTGMREDVFATPLEHNSSMMFPESLNFSSAVPEVRDHDLKIKEEPTAPPKKKGRGPAPRWYISTEELDSLSSYMRGRLTLEKVNIAINEVASYADGNAHLVACPKKKLSEDTWEKALELRDIAARESVKGKHFFLETDIKGPGLKLDTTGKAILTGRHRYPPGYLRCRHQHASLLLPDRDRVDTHTPPTTGRPPRTGEQDGEAAVLRQGWVKKGPWTPEEDLMLASYIQEHGAGNWRAVPTNTGVMRCSKSCRLRWTNYLRPGIKRGNFTEQEEKLIVHLQALLGNRRDHMEVISLMKDGTFIDWDIVDNIWNHAFSFYPEEHPMLIVEPSTNTGQQREKYLLTLKIMKA</sequence>
<dbReference type="InterPro" id="IPR043129">
    <property type="entry name" value="ATPase_NBD"/>
</dbReference>
<comment type="subcellular location">
    <subcellularLocation>
        <location evidence="1">Nucleus</location>
    </subcellularLocation>
</comment>
<proteinExistence type="inferred from homology"/>
<evidence type="ECO:0000256" key="10">
    <source>
        <dbReference type="ARBA" id="ARBA00075755"/>
    </source>
</evidence>
<dbReference type="eggNOG" id="KOG0679">
    <property type="taxonomic scope" value="Eukaryota"/>
</dbReference>
<dbReference type="PROSITE" id="PS50090">
    <property type="entry name" value="MYB_LIKE"/>
    <property type="match status" value="1"/>
</dbReference>
<evidence type="ECO:0000256" key="2">
    <source>
        <dbReference type="ARBA" id="ARBA00006836"/>
    </source>
</evidence>
<name>A0A0E0AJQ9_9ORYZ</name>
<dbReference type="GO" id="GO:0031110">
    <property type="term" value="P:regulation of microtubule polymerization or depolymerization"/>
    <property type="evidence" value="ECO:0007669"/>
    <property type="project" value="TreeGrafter"/>
</dbReference>
<evidence type="ECO:0000256" key="4">
    <source>
        <dbReference type="ARBA" id="ARBA00023015"/>
    </source>
</evidence>
<feature type="region of interest" description="Disordered" evidence="11">
    <location>
        <begin position="342"/>
        <end position="364"/>
    </location>
</feature>
<dbReference type="GO" id="GO:0000278">
    <property type="term" value="P:mitotic cell cycle"/>
    <property type="evidence" value="ECO:0007669"/>
    <property type="project" value="TreeGrafter"/>
</dbReference>
<dbReference type="InterPro" id="IPR042031">
    <property type="entry name" value="SKA1_MBD_sf"/>
</dbReference>
<dbReference type="Gramene" id="OGLUM07G13540.1">
    <property type="protein sequence ID" value="OGLUM07G13540.1"/>
    <property type="gene ID" value="OGLUM07G13540"/>
</dbReference>
<evidence type="ECO:0000256" key="3">
    <source>
        <dbReference type="ARBA" id="ARBA00022737"/>
    </source>
</evidence>
<evidence type="ECO:0000259" key="12">
    <source>
        <dbReference type="PROSITE" id="PS50090"/>
    </source>
</evidence>
<dbReference type="HOGENOM" id="CLU_531441_0_0_1"/>
<dbReference type="Pfam" id="PF00022">
    <property type="entry name" value="Actin"/>
    <property type="match status" value="1"/>
</dbReference>
<dbReference type="InterPro" id="IPR004000">
    <property type="entry name" value="Actin"/>
</dbReference>
<evidence type="ECO:0000313" key="14">
    <source>
        <dbReference type="EnsemblPlants" id="OGLUM07G13540.1"/>
    </source>
</evidence>
<feature type="region of interest" description="Disordered" evidence="11">
    <location>
        <begin position="46"/>
        <end position="69"/>
    </location>
</feature>
<dbReference type="Proteomes" id="UP000026961">
    <property type="component" value="Chromosome 7"/>
</dbReference>
<organism evidence="14">
    <name type="scientific">Oryza glumipatula</name>
    <dbReference type="NCBI Taxonomy" id="40148"/>
    <lineage>
        <taxon>Eukaryota</taxon>
        <taxon>Viridiplantae</taxon>
        <taxon>Streptophyta</taxon>
        <taxon>Embryophyta</taxon>
        <taxon>Tracheophyta</taxon>
        <taxon>Spermatophyta</taxon>
        <taxon>Magnoliopsida</taxon>
        <taxon>Liliopsida</taxon>
        <taxon>Poales</taxon>
        <taxon>Poaceae</taxon>
        <taxon>BOP clade</taxon>
        <taxon>Oryzoideae</taxon>
        <taxon>Oryzeae</taxon>
        <taxon>Oryzinae</taxon>
        <taxon>Oryza</taxon>
    </lineage>
</organism>
<keyword evidence="4" id="KW-0805">Transcription regulation</keyword>
<dbReference type="GO" id="GO:0005876">
    <property type="term" value="C:spindle microtubule"/>
    <property type="evidence" value="ECO:0007669"/>
    <property type="project" value="TreeGrafter"/>
</dbReference>
<dbReference type="InterPro" id="IPR009057">
    <property type="entry name" value="Homeodomain-like_sf"/>
</dbReference>
<dbReference type="InterPro" id="IPR017930">
    <property type="entry name" value="Myb_dom"/>
</dbReference>
<dbReference type="Gene3D" id="3.30.420.40">
    <property type="match status" value="1"/>
</dbReference>
<keyword evidence="8" id="KW-0539">Nucleus</keyword>
<feature type="domain" description="Myb-like" evidence="12">
    <location>
        <begin position="375"/>
        <end position="423"/>
    </location>
</feature>
<dbReference type="PANTHER" id="PTHR28573:SF1">
    <property type="entry name" value="SPINDLE AND KINETOCHORE-ASSOCIATED PROTEIN 1"/>
    <property type="match status" value="1"/>
</dbReference>
<dbReference type="GO" id="GO:0008017">
    <property type="term" value="F:microtubule binding"/>
    <property type="evidence" value="ECO:0007669"/>
    <property type="project" value="InterPro"/>
</dbReference>
<evidence type="ECO:0000256" key="7">
    <source>
        <dbReference type="ARBA" id="ARBA00023163"/>
    </source>
</evidence>
<dbReference type="Pfam" id="PF00249">
    <property type="entry name" value="Myb_DNA-binding"/>
    <property type="match status" value="1"/>
</dbReference>
<dbReference type="PROSITE" id="PS51294">
    <property type="entry name" value="HTH_MYB"/>
    <property type="match status" value="1"/>
</dbReference>
<evidence type="ECO:0000313" key="15">
    <source>
        <dbReference type="Proteomes" id="UP000026961"/>
    </source>
</evidence>
<dbReference type="FunFam" id="1.10.10.60:FF:000001">
    <property type="entry name" value="MYB-related transcription factor"/>
    <property type="match status" value="1"/>
</dbReference>
<dbReference type="FunFam" id="1.10.10.1890:FF:000002">
    <property type="entry name" value="Spindle and kinetochore-associated protein 1"/>
    <property type="match status" value="1"/>
</dbReference>